<proteinExistence type="predicted"/>
<comment type="caution">
    <text evidence="2">The sequence shown here is derived from an EMBL/GenBank/DDBJ whole genome shotgun (WGS) entry which is preliminary data.</text>
</comment>
<gene>
    <name evidence="2" type="ORF">Tci_910544</name>
</gene>
<feature type="compositionally biased region" description="Polar residues" evidence="1">
    <location>
        <begin position="94"/>
        <end position="107"/>
    </location>
</feature>
<evidence type="ECO:0000256" key="1">
    <source>
        <dbReference type="SAM" id="MobiDB-lite"/>
    </source>
</evidence>
<feature type="region of interest" description="Disordered" evidence="1">
    <location>
        <begin position="43"/>
        <end position="124"/>
    </location>
</feature>
<dbReference type="EMBL" id="BKCJ011502585">
    <property type="protein sequence ID" value="GFD38575.1"/>
    <property type="molecule type" value="Genomic_DNA"/>
</dbReference>
<dbReference type="AlphaFoldDB" id="A0A699VSQ8"/>
<feature type="non-terminal residue" evidence="2">
    <location>
        <position position="1"/>
    </location>
</feature>
<accession>A0A699VSQ8</accession>
<name>A0A699VSQ8_TANCI</name>
<protein>
    <submittedName>
        <fullName evidence="2">Uncharacterized protein</fullName>
    </submittedName>
</protein>
<evidence type="ECO:0000313" key="2">
    <source>
        <dbReference type="EMBL" id="GFD38575.1"/>
    </source>
</evidence>
<organism evidence="2">
    <name type="scientific">Tanacetum cinerariifolium</name>
    <name type="common">Dalmatian daisy</name>
    <name type="synonym">Chrysanthemum cinerariifolium</name>
    <dbReference type="NCBI Taxonomy" id="118510"/>
    <lineage>
        <taxon>Eukaryota</taxon>
        <taxon>Viridiplantae</taxon>
        <taxon>Streptophyta</taxon>
        <taxon>Embryophyta</taxon>
        <taxon>Tracheophyta</taxon>
        <taxon>Spermatophyta</taxon>
        <taxon>Magnoliopsida</taxon>
        <taxon>eudicotyledons</taxon>
        <taxon>Gunneridae</taxon>
        <taxon>Pentapetalae</taxon>
        <taxon>asterids</taxon>
        <taxon>campanulids</taxon>
        <taxon>Asterales</taxon>
        <taxon>Asteraceae</taxon>
        <taxon>Asteroideae</taxon>
        <taxon>Anthemideae</taxon>
        <taxon>Anthemidinae</taxon>
        <taxon>Tanacetum</taxon>
    </lineage>
</organism>
<feature type="non-terminal residue" evidence="2">
    <location>
        <position position="159"/>
    </location>
</feature>
<reference evidence="2" key="1">
    <citation type="journal article" date="2019" name="Sci. Rep.">
        <title>Draft genome of Tanacetum cinerariifolium, the natural source of mosquito coil.</title>
        <authorList>
            <person name="Yamashiro T."/>
            <person name="Shiraishi A."/>
            <person name="Satake H."/>
            <person name="Nakayama K."/>
        </authorList>
    </citation>
    <scope>NUCLEOTIDE SEQUENCE</scope>
</reference>
<sequence length="159" mass="17754">LKKILIEKMEGNKSIQRFDEQRNLYKSLVEAFEADKAILDTYGDSTILKKRREDDDQEGSSAGPNRGSKRQKEGGEQASASTPSEKATKGAGGSTTRSQSRKLSASESAYAEEPVQTTCQMEENPHLVFETGTDDQLIVQTSQHPEWFSQPRRPPVKDY</sequence>